<dbReference type="PROSITE" id="PS50043">
    <property type="entry name" value="HTH_LUXR_2"/>
    <property type="match status" value="1"/>
</dbReference>
<evidence type="ECO:0000259" key="7">
    <source>
        <dbReference type="PROSITE" id="PS50110"/>
    </source>
</evidence>
<evidence type="ECO:0000256" key="3">
    <source>
        <dbReference type="ARBA" id="ARBA00023125"/>
    </source>
</evidence>
<dbReference type="InterPro" id="IPR011006">
    <property type="entry name" value="CheY-like_superfamily"/>
</dbReference>
<organism evidence="8 9">
    <name type="scientific">Streptomyces caniscabiei</name>
    <dbReference type="NCBI Taxonomy" id="2746961"/>
    <lineage>
        <taxon>Bacteria</taxon>
        <taxon>Bacillati</taxon>
        <taxon>Actinomycetota</taxon>
        <taxon>Actinomycetes</taxon>
        <taxon>Kitasatosporales</taxon>
        <taxon>Streptomycetaceae</taxon>
        <taxon>Streptomyces</taxon>
    </lineage>
</organism>
<protein>
    <submittedName>
        <fullName evidence="8">Response regulator transcription factor</fullName>
    </submittedName>
</protein>
<dbReference type="PROSITE" id="PS00622">
    <property type="entry name" value="HTH_LUXR_1"/>
    <property type="match status" value="1"/>
</dbReference>
<dbReference type="Pfam" id="PF00072">
    <property type="entry name" value="Response_reg"/>
    <property type="match status" value="1"/>
</dbReference>
<evidence type="ECO:0000256" key="1">
    <source>
        <dbReference type="ARBA" id="ARBA00022553"/>
    </source>
</evidence>
<keyword evidence="3" id="KW-0238">DNA-binding</keyword>
<dbReference type="CDD" id="cd06170">
    <property type="entry name" value="LuxR_C_like"/>
    <property type="match status" value="1"/>
</dbReference>
<feature type="domain" description="HTH luxR-type" evidence="6">
    <location>
        <begin position="157"/>
        <end position="222"/>
    </location>
</feature>
<dbReference type="RefSeq" id="WP_045555738.1">
    <property type="nucleotide sequence ID" value="NZ_JABXWF010000034.1"/>
</dbReference>
<keyword evidence="2" id="KW-0805">Transcription regulation</keyword>
<evidence type="ECO:0000256" key="4">
    <source>
        <dbReference type="ARBA" id="ARBA00023163"/>
    </source>
</evidence>
<dbReference type="CDD" id="cd17535">
    <property type="entry name" value="REC_NarL-like"/>
    <property type="match status" value="1"/>
</dbReference>
<dbReference type="PANTHER" id="PTHR43214:SF24">
    <property type="entry name" value="TRANSCRIPTIONAL REGULATORY PROTEIN NARL-RELATED"/>
    <property type="match status" value="1"/>
</dbReference>
<evidence type="ECO:0000259" key="6">
    <source>
        <dbReference type="PROSITE" id="PS50043"/>
    </source>
</evidence>
<dbReference type="Gene3D" id="3.40.50.2300">
    <property type="match status" value="1"/>
</dbReference>
<dbReference type="InterPro" id="IPR016032">
    <property type="entry name" value="Sig_transdc_resp-reg_C-effctor"/>
</dbReference>
<dbReference type="PRINTS" id="PR00038">
    <property type="entry name" value="HTHLUXR"/>
</dbReference>
<dbReference type="InterPro" id="IPR000792">
    <property type="entry name" value="Tscrpt_reg_LuxR_C"/>
</dbReference>
<dbReference type="SUPFAM" id="SSF52172">
    <property type="entry name" value="CheY-like"/>
    <property type="match status" value="1"/>
</dbReference>
<dbReference type="PANTHER" id="PTHR43214">
    <property type="entry name" value="TWO-COMPONENT RESPONSE REGULATOR"/>
    <property type="match status" value="1"/>
</dbReference>
<keyword evidence="4" id="KW-0804">Transcription</keyword>
<dbReference type="SMART" id="SM00448">
    <property type="entry name" value="REC"/>
    <property type="match status" value="1"/>
</dbReference>
<dbReference type="InterPro" id="IPR039420">
    <property type="entry name" value="WalR-like"/>
</dbReference>
<dbReference type="Pfam" id="PF00196">
    <property type="entry name" value="GerE"/>
    <property type="match status" value="1"/>
</dbReference>
<accession>A0ABU4N235</accession>
<dbReference type="SUPFAM" id="SSF46894">
    <property type="entry name" value="C-terminal effector domain of the bipartite response regulators"/>
    <property type="match status" value="1"/>
</dbReference>
<evidence type="ECO:0000256" key="5">
    <source>
        <dbReference type="PROSITE-ProRule" id="PRU00169"/>
    </source>
</evidence>
<evidence type="ECO:0000256" key="2">
    <source>
        <dbReference type="ARBA" id="ARBA00023015"/>
    </source>
</evidence>
<keyword evidence="1 5" id="KW-0597">Phosphoprotein</keyword>
<dbReference type="InterPro" id="IPR058245">
    <property type="entry name" value="NreC/VraR/RcsB-like_REC"/>
</dbReference>
<dbReference type="Proteomes" id="UP001282474">
    <property type="component" value="Unassembled WGS sequence"/>
</dbReference>
<dbReference type="PROSITE" id="PS50110">
    <property type="entry name" value="RESPONSE_REGULATORY"/>
    <property type="match status" value="1"/>
</dbReference>
<dbReference type="EMBL" id="JARAWJ010000051">
    <property type="protein sequence ID" value="MDX3043401.1"/>
    <property type="molecule type" value="Genomic_DNA"/>
</dbReference>
<proteinExistence type="predicted"/>
<feature type="modified residue" description="4-aspartylphosphate" evidence="5">
    <location>
        <position position="59"/>
    </location>
</feature>
<name>A0ABU4N235_9ACTN</name>
<dbReference type="InterPro" id="IPR001789">
    <property type="entry name" value="Sig_transdc_resp-reg_receiver"/>
</dbReference>
<dbReference type="SMART" id="SM00421">
    <property type="entry name" value="HTH_LUXR"/>
    <property type="match status" value="1"/>
</dbReference>
<evidence type="ECO:0000313" key="8">
    <source>
        <dbReference type="EMBL" id="MDX3043401.1"/>
    </source>
</evidence>
<evidence type="ECO:0000313" key="9">
    <source>
        <dbReference type="Proteomes" id="UP001282474"/>
    </source>
</evidence>
<keyword evidence="9" id="KW-1185">Reference proteome</keyword>
<sequence>MAGATAIRVVVVDDQDMVRSGFAALLSAQSDIDVVGDAPDGRIGVEVSRRTHPDVVLMDIRMPEMDGLEATRRLLDPPRGVVHRPRVLMLTTFDIDDYVYEALHAGASGFLLKDAPVAELVQAVRVIAAGDALLAPSVTRRLIEDVARRRPVAPRAARLRLNGLTPRETEVLALVAQGLSNTEIAARLVVAEQTVKTHMTRLLAKLGARDRAQLVVFAYESGLVVPGAPPV</sequence>
<gene>
    <name evidence="8" type="ORF">PV383_40470</name>
</gene>
<comment type="caution">
    <text evidence="8">The sequence shown here is derived from an EMBL/GenBank/DDBJ whole genome shotgun (WGS) entry which is preliminary data.</text>
</comment>
<feature type="domain" description="Response regulatory" evidence="7">
    <location>
        <begin position="8"/>
        <end position="128"/>
    </location>
</feature>
<reference evidence="8 9" key="1">
    <citation type="journal article" date="2023" name="Microb. Genom.">
        <title>Mesoterricola silvestris gen. nov., sp. nov., Mesoterricola sediminis sp. nov., Geothrix oryzae sp. nov., Geothrix edaphica sp. nov., Geothrix rubra sp. nov., and Geothrix limicola sp. nov., six novel members of Acidobacteriota isolated from soils.</title>
        <authorList>
            <person name="Weisberg A.J."/>
            <person name="Pearce E."/>
            <person name="Kramer C.G."/>
            <person name="Chang J.H."/>
            <person name="Clarke C.R."/>
        </authorList>
    </citation>
    <scope>NUCLEOTIDE SEQUENCE [LARGE SCALE GENOMIC DNA]</scope>
    <source>
        <strain evidence="8 9">NE20-4-1</strain>
    </source>
</reference>